<feature type="non-terminal residue" evidence="1">
    <location>
        <position position="64"/>
    </location>
</feature>
<proteinExistence type="predicted"/>
<evidence type="ECO:0000313" key="1">
    <source>
        <dbReference type="EMBL" id="CAE7241149.1"/>
    </source>
</evidence>
<accession>A0A812L4P9</accession>
<comment type="caution">
    <text evidence="1">The sequence shown here is derived from an EMBL/GenBank/DDBJ whole genome shotgun (WGS) entry which is preliminary data.</text>
</comment>
<dbReference type="AlphaFoldDB" id="A0A812L4P9"/>
<gene>
    <name evidence="1" type="primary">HERC2</name>
    <name evidence="1" type="ORF">SNAT2548_LOCUS10868</name>
</gene>
<keyword evidence="2" id="KW-1185">Reference proteome</keyword>
<reference evidence="1" key="1">
    <citation type="submission" date="2021-02" db="EMBL/GenBank/DDBJ databases">
        <authorList>
            <person name="Dougan E. K."/>
            <person name="Rhodes N."/>
            <person name="Thang M."/>
            <person name="Chan C."/>
        </authorList>
    </citation>
    <scope>NUCLEOTIDE SEQUENCE</scope>
</reference>
<dbReference type="Proteomes" id="UP000604046">
    <property type="component" value="Unassembled WGS sequence"/>
</dbReference>
<sequence length="64" mass="6621">MSISVRVHLLSGKSALLATEPEESVTSLCQRAQCALGAGKGRLLTASGDRLAGGAVKRARLQDN</sequence>
<protein>
    <submittedName>
        <fullName evidence="1">HERC2 protein</fullName>
    </submittedName>
</protein>
<organism evidence="1 2">
    <name type="scientific">Symbiodinium natans</name>
    <dbReference type="NCBI Taxonomy" id="878477"/>
    <lineage>
        <taxon>Eukaryota</taxon>
        <taxon>Sar</taxon>
        <taxon>Alveolata</taxon>
        <taxon>Dinophyceae</taxon>
        <taxon>Suessiales</taxon>
        <taxon>Symbiodiniaceae</taxon>
        <taxon>Symbiodinium</taxon>
    </lineage>
</organism>
<evidence type="ECO:0000313" key="2">
    <source>
        <dbReference type="Proteomes" id="UP000604046"/>
    </source>
</evidence>
<dbReference type="EMBL" id="CAJNDS010000928">
    <property type="protein sequence ID" value="CAE7241149.1"/>
    <property type="molecule type" value="Genomic_DNA"/>
</dbReference>
<name>A0A812L4P9_9DINO</name>